<evidence type="ECO:0000256" key="7">
    <source>
        <dbReference type="ARBA" id="ARBA00022801"/>
    </source>
</evidence>
<sequence length="966" mass="108550">MAKLWPSLSLITLLQLFEFAISQRELATTPPLPILPLPTASQLKWQQRELIMFLHFGVNTFTDSEWGTGQENPAIFNPVGIDASQWVGVAVEAGFSLVLLTAKHHDGFCLWPSQYTDHSVIGSPWKNGNGDVVRELVDAAKARGVDVGLYLSPWDLHDRRYGHDLEYNEYYLAQLQELLNKYGSVREIWFDGAKGQNALNMSYYSADWFSMAKELQSSINVFSNAGPDVRWVGEEKGFAGSTCWSTINRTLLSIGSGSINVDYLNSGDPRGTDWLPAECDVSIRTGWFWHKSQAPKKLSELLEIFYNSVGRNCVLLLNVPPNTTGLISEADVQRLREFRYAIDAIFSTNLAEKCSIRASSQRGGKDGGFGTENVLDDDHLWTYWAPMGEGKKEHWIEITGTDEGLRFNVVRIQEAIGLGQRIERHEIYVDGNRVANGTTVGYKRLHRLEVGVVHAHAVRIRIMGSRGLPLISSIGLHFDPFWHPNAYLFSLFQLFEFAISRRELAITPPLPILPLPTAAQLKWQQRELIMFHHFGVNTFTNSEWGTGHENPAIFNPTGLDVNQWVDVAAKTGVSLMILTAKHHDGFCLWPSKYTDHSVIGSPWKNGHGDVVGAFVDAAKARGVDVGLYLSPWDRHDRRYGKDLEYNEYYLAQLQELLRNYGDVREIWFDGAKGSNAPNMSYYFTDWFSMVTELQSSINIFSDAGPGVRWVGNEHGFAGSTCWSTINRTSLSIGNGSIVDYLNTGDPKGTDWLPAECDVSIRKGWFWHKSQAPKKLSKLLKIYYNSVGRNCVLLLNIPPNTTGLISETDVQRLGEFSYAIDTIFSTNLAEKCSVKASSQRGGQDGGFGPENVLDNDHLWTYWAPRDGDKNEHWIEIRGPDEGLRFNVVRIQEAIGLGQRIKRHEIYADGKPVAKGTTVGHKRLHRLKVGVVHAQNVRIRILGSRGLPLISSIGLHFDPFWHPNGDRF</sequence>
<evidence type="ECO:0000256" key="4">
    <source>
        <dbReference type="ARBA" id="ARBA00022523"/>
    </source>
</evidence>
<dbReference type="Gene3D" id="3.20.20.80">
    <property type="entry name" value="Glycosidases"/>
    <property type="match status" value="2"/>
</dbReference>
<evidence type="ECO:0000256" key="8">
    <source>
        <dbReference type="ARBA" id="ARBA00023180"/>
    </source>
</evidence>
<dbReference type="InterPro" id="IPR057739">
    <property type="entry name" value="Glyco_hydro_29_N"/>
</dbReference>
<dbReference type="FunFam" id="3.20.20.80:FF:000052">
    <property type="entry name" value="Putative alpha-L-fucosidase 1"/>
    <property type="match status" value="2"/>
</dbReference>
<accession>A0AAP0X3H8</accession>
<keyword evidence="8" id="KW-0325">Glycoprotein</keyword>
<comment type="caution">
    <text evidence="13">The sequence shown here is derived from an EMBL/GenBank/DDBJ whole genome shotgun (WGS) entry which is preliminary data.</text>
</comment>
<dbReference type="GO" id="GO:0016139">
    <property type="term" value="P:glycoside catabolic process"/>
    <property type="evidence" value="ECO:0007669"/>
    <property type="project" value="TreeGrafter"/>
</dbReference>
<evidence type="ECO:0000313" key="13">
    <source>
        <dbReference type="EMBL" id="KAK9292269.1"/>
    </source>
</evidence>
<dbReference type="AlphaFoldDB" id="A0AAP0X3H8"/>
<dbReference type="Gene3D" id="2.60.120.260">
    <property type="entry name" value="Galactose-binding domain-like"/>
    <property type="match status" value="2"/>
</dbReference>
<dbReference type="GO" id="GO:0005764">
    <property type="term" value="C:lysosome"/>
    <property type="evidence" value="ECO:0007669"/>
    <property type="project" value="TreeGrafter"/>
</dbReference>
<dbReference type="GO" id="GO:0006004">
    <property type="term" value="P:fucose metabolic process"/>
    <property type="evidence" value="ECO:0007669"/>
    <property type="project" value="TreeGrafter"/>
</dbReference>
<dbReference type="InterPro" id="IPR000933">
    <property type="entry name" value="Glyco_hydro_29"/>
</dbReference>
<keyword evidence="9" id="KW-0326">Glycosidase</keyword>
<comment type="subcellular location">
    <subcellularLocation>
        <location evidence="1">Secreted</location>
        <location evidence="1">Extracellular space</location>
        <location evidence="1">Apoplast</location>
    </subcellularLocation>
</comment>
<keyword evidence="4" id="KW-0052">Apoplast</keyword>
<evidence type="ECO:0000256" key="3">
    <source>
        <dbReference type="ARBA" id="ARBA00012662"/>
    </source>
</evidence>
<feature type="domain" description="Glycoside hydrolase family 29 N-terminal" evidence="12">
    <location>
        <begin position="74"/>
        <end position="337"/>
    </location>
</feature>
<dbReference type="InterPro" id="IPR008979">
    <property type="entry name" value="Galactose-bd-like_sf"/>
</dbReference>
<feature type="domain" description="Glycoside hydrolase family 29 N-terminal" evidence="12">
    <location>
        <begin position="550"/>
        <end position="815"/>
    </location>
</feature>
<evidence type="ECO:0000256" key="11">
    <source>
        <dbReference type="SAM" id="SignalP"/>
    </source>
</evidence>
<evidence type="ECO:0000256" key="1">
    <source>
        <dbReference type="ARBA" id="ARBA00004271"/>
    </source>
</evidence>
<dbReference type="Pfam" id="PF01120">
    <property type="entry name" value="Alpha_L_fucos"/>
    <property type="match status" value="2"/>
</dbReference>
<dbReference type="PANTHER" id="PTHR10030:SF37">
    <property type="entry name" value="ALPHA-L-FUCOSIDASE-RELATED"/>
    <property type="match status" value="1"/>
</dbReference>
<evidence type="ECO:0000256" key="10">
    <source>
        <dbReference type="ARBA" id="ARBA00081661"/>
    </source>
</evidence>
<dbReference type="SUPFAM" id="SSF49785">
    <property type="entry name" value="Galactose-binding domain-like"/>
    <property type="match status" value="2"/>
</dbReference>
<keyword evidence="14" id="KW-1185">Reference proteome</keyword>
<protein>
    <recommendedName>
        <fullName evidence="3">alpha-L-fucosidase</fullName>
        <ecNumber evidence="3">3.2.1.51</ecNumber>
    </recommendedName>
    <alternativeName>
        <fullName evidence="10">Alpha-L-fucoside fucohydrolase</fullName>
    </alternativeName>
</protein>
<organism evidence="13 14">
    <name type="scientific">Liquidambar formosana</name>
    <name type="common">Formosan gum</name>
    <dbReference type="NCBI Taxonomy" id="63359"/>
    <lineage>
        <taxon>Eukaryota</taxon>
        <taxon>Viridiplantae</taxon>
        <taxon>Streptophyta</taxon>
        <taxon>Embryophyta</taxon>
        <taxon>Tracheophyta</taxon>
        <taxon>Spermatophyta</taxon>
        <taxon>Magnoliopsida</taxon>
        <taxon>eudicotyledons</taxon>
        <taxon>Gunneridae</taxon>
        <taxon>Pentapetalae</taxon>
        <taxon>Saxifragales</taxon>
        <taxon>Altingiaceae</taxon>
        <taxon>Liquidambar</taxon>
    </lineage>
</organism>
<keyword evidence="5" id="KW-0964">Secreted</keyword>
<feature type="signal peptide" evidence="11">
    <location>
        <begin position="1"/>
        <end position="22"/>
    </location>
</feature>
<dbReference type="InterPro" id="IPR017853">
    <property type="entry name" value="GH"/>
</dbReference>
<dbReference type="Proteomes" id="UP001415857">
    <property type="component" value="Unassembled WGS sequence"/>
</dbReference>
<dbReference type="SUPFAM" id="SSF51445">
    <property type="entry name" value="(Trans)glycosidases"/>
    <property type="match status" value="2"/>
</dbReference>
<name>A0AAP0X3H8_LIQFO</name>
<keyword evidence="6 11" id="KW-0732">Signal</keyword>
<reference evidence="13 14" key="1">
    <citation type="journal article" date="2024" name="Plant J.">
        <title>Genome sequences and population genomics reveal climatic adaptation and genomic divergence between two closely related sweetgum species.</title>
        <authorList>
            <person name="Xu W.Q."/>
            <person name="Ren C.Q."/>
            <person name="Zhang X.Y."/>
            <person name="Comes H.P."/>
            <person name="Liu X.H."/>
            <person name="Li Y.G."/>
            <person name="Kettle C.J."/>
            <person name="Jalonen R."/>
            <person name="Gaisberger H."/>
            <person name="Ma Y.Z."/>
            <person name="Qiu Y.X."/>
        </authorList>
    </citation>
    <scope>NUCLEOTIDE SEQUENCE [LARGE SCALE GENOMIC DNA]</scope>
    <source>
        <strain evidence="13">Hangzhou</strain>
    </source>
</reference>
<dbReference type="EMBL" id="JBBPBK010000001">
    <property type="protein sequence ID" value="KAK9292269.1"/>
    <property type="molecule type" value="Genomic_DNA"/>
</dbReference>
<feature type="chain" id="PRO_5042976387" description="alpha-L-fucosidase" evidence="11">
    <location>
        <begin position="23"/>
        <end position="966"/>
    </location>
</feature>
<dbReference type="EC" id="3.2.1.51" evidence="3"/>
<proteinExistence type="inferred from homology"/>
<evidence type="ECO:0000256" key="2">
    <source>
        <dbReference type="ARBA" id="ARBA00007951"/>
    </source>
</evidence>
<dbReference type="SMART" id="SM00812">
    <property type="entry name" value="Alpha_L_fucos"/>
    <property type="match status" value="2"/>
</dbReference>
<gene>
    <name evidence="13" type="ORF">L1049_020233</name>
</gene>
<dbReference type="FunFam" id="2.60.120.260:FF:000093">
    <property type="entry name" value="Alpha-L-fucosidase 1"/>
    <property type="match status" value="2"/>
</dbReference>
<dbReference type="PANTHER" id="PTHR10030">
    <property type="entry name" value="ALPHA-L-FUCOSIDASE"/>
    <property type="match status" value="1"/>
</dbReference>
<comment type="similarity">
    <text evidence="2">Belongs to the glycosyl hydrolase 29 family.</text>
</comment>
<evidence type="ECO:0000256" key="9">
    <source>
        <dbReference type="ARBA" id="ARBA00023295"/>
    </source>
</evidence>
<evidence type="ECO:0000259" key="12">
    <source>
        <dbReference type="Pfam" id="PF01120"/>
    </source>
</evidence>
<evidence type="ECO:0000313" key="14">
    <source>
        <dbReference type="Proteomes" id="UP001415857"/>
    </source>
</evidence>
<dbReference type="GO" id="GO:0004560">
    <property type="term" value="F:alpha-L-fucosidase activity"/>
    <property type="evidence" value="ECO:0007669"/>
    <property type="project" value="UniProtKB-EC"/>
</dbReference>
<dbReference type="GO" id="GO:0048046">
    <property type="term" value="C:apoplast"/>
    <property type="evidence" value="ECO:0007669"/>
    <property type="project" value="UniProtKB-SubCell"/>
</dbReference>
<evidence type="ECO:0000256" key="5">
    <source>
        <dbReference type="ARBA" id="ARBA00022525"/>
    </source>
</evidence>
<keyword evidence="7" id="KW-0378">Hydrolase</keyword>
<evidence type="ECO:0000256" key="6">
    <source>
        <dbReference type="ARBA" id="ARBA00022729"/>
    </source>
</evidence>